<comment type="caution">
    <text evidence="1">The sequence shown here is derived from an EMBL/GenBank/DDBJ whole genome shotgun (WGS) entry which is preliminary data.</text>
</comment>
<organism evidence="1 2">
    <name type="scientific">Portunus trituberculatus</name>
    <name type="common">Swimming crab</name>
    <name type="synonym">Neptunus trituberculatus</name>
    <dbReference type="NCBI Taxonomy" id="210409"/>
    <lineage>
        <taxon>Eukaryota</taxon>
        <taxon>Metazoa</taxon>
        <taxon>Ecdysozoa</taxon>
        <taxon>Arthropoda</taxon>
        <taxon>Crustacea</taxon>
        <taxon>Multicrustacea</taxon>
        <taxon>Malacostraca</taxon>
        <taxon>Eumalacostraca</taxon>
        <taxon>Eucarida</taxon>
        <taxon>Decapoda</taxon>
        <taxon>Pleocyemata</taxon>
        <taxon>Brachyura</taxon>
        <taxon>Eubrachyura</taxon>
        <taxon>Portunoidea</taxon>
        <taxon>Portunidae</taxon>
        <taxon>Portuninae</taxon>
        <taxon>Portunus</taxon>
    </lineage>
</organism>
<accession>A0A5B7FQ90</accession>
<sequence length="161" mass="17838">MCRGSQPWLIHSKQRPSPCSTNSRLALQDLPFRCSSPSPCPIPQQVNTADSGPYCRRVCRRGKVVRGRRRWRSSAGAAGFWAFTYAFAQQSPSAAVLASARKDSHRPPLPPCLQLSGNVVITARKFSASLFLCLPSTLPPLRFHLTRRRNGSWEESGCGEQ</sequence>
<protein>
    <submittedName>
        <fullName evidence="1">Uncharacterized protein</fullName>
    </submittedName>
</protein>
<proteinExistence type="predicted"/>
<dbReference type="EMBL" id="VSRR010008404">
    <property type="protein sequence ID" value="MPC48662.1"/>
    <property type="molecule type" value="Genomic_DNA"/>
</dbReference>
<gene>
    <name evidence="1" type="ORF">E2C01_042443</name>
</gene>
<keyword evidence="2" id="KW-1185">Reference proteome</keyword>
<evidence type="ECO:0000313" key="2">
    <source>
        <dbReference type="Proteomes" id="UP000324222"/>
    </source>
</evidence>
<dbReference type="AlphaFoldDB" id="A0A5B7FQ90"/>
<reference evidence="1 2" key="1">
    <citation type="submission" date="2019-05" db="EMBL/GenBank/DDBJ databases">
        <title>Another draft genome of Portunus trituberculatus and its Hox gene families provides insights of decapod evolution.</title>
        <authorList>
            <person name="Jeong J.-H."/>
            <person name="Song I."/>
            <person name="Kim S."/>
            <person name="Choi T."/>
            <person name="Kim D."/>
            <person name="Ryu S."/>
            <person name="Kim W."/>
        </authorList>
    </citation>
    <scope>NUCLEOTIDE SEQUENCE [LARGE SCALE GENOMIC DNA]</scope>
    <source>
        <tissue evidence="1">Muscle</tissue>
    </source>
</reference>
<name>A0A5B7FQ90_PORTR</name>
<dbReference type="Proteomes" id="UP000324222">
    <property type="component" value="Unassembled WGS sequence"/>
</dbReference>
<evidence type="ECO:0000313" key="1">
    <source>
        <dbReference type="EMBL" id="MPC48662.1"/>
    </source>
</evidence>